<keyword evidence="2" id="KW-1185">Reference proteome</keyword>
<protein>
    <submittedName>
        <fullName evidence="1">DUF3006 domain-containing protein</fullName>
    </submittedName>
</protein>
<comment type="caution">
    <text evidence="1">The sequence shown here is derived from an EMBL/GenBank/DDBJ whole genome shotgun (WGS) entry which is preliminary data.</text>
</comment>
<dbReference type="RefSeq" id="WP_151620753.1">
    <property type="nucleotide sequence ID" value="NZ_WBXO01000008.1"/>
</dbReference>
<evidence type="ECO:0000313" key="1">
    <source>
        <dbReference type="EMBL" id="KAB2952012.1"/>
    </source>
</evidence>
<name>A0A6I0EYX6_9FIRM</name>
<dbReference type="AlphaFoldDB" id="A0A6I0EYX6"/>
<reference evidence="1 2" key="1">
    <citation type="submission" date="2019-10" db="EMBL/GenBank/DDBJ databases">
        <title>Whole-genome sequence of the extremophile Heliorestis acidaminivorans DSM 24790.</title>
        <authorList>
            <person name="Kyndt J.A."/>
            <person name="Meyer T.E."/>
        </authorList>
    </citation>
    <scope>NUCLEOTIDE SEQUENCE [LARGE SCALE GENOMIC DNA]</scope>
    <source>
        <strain evidence="1 2">DSM 24790</strain>
    </source>
</reference>
<dbReference type="InterPro" id="IPR021377">
    <property type="entry name" value="DUF3006"/>
</dbReference>
<accession>A0A6I0EYX6</accession>
<dbReference type="OrthoDB" id="164847at2"/>
<dbReference type="Gene3D" id="6.20.120.50">
    <property type="match status" value="1"/>
</dbReference>
<dbReference type="EMBL" id="WBXO01000008">
    <property type="protein sequence ID" value="KAB2952012.1"/>
    <property type="molecule type" value="Genomic_DNA"/>
</dbReference>
<proteinExistence type="predicted"/>
<dbReference type="Pfam" id="PF11213">
    <property type="entry name" value="DUF3006"/>
    <property type="match status" value="1"/>
</dbReference>
<organism evidence="1 2">
    <name type="scientific">Heliorestis acidaminivorans</name>
    <dbReference type="NCBI Taxonomy" id="553427"/>
    <lineage>
        <taxon>Bacteria</taxon>
        <taxon>Bacillati</taxon>
        <taxon>Bacillota</taxon>
        <taxon>Clostridia</taxon>
        <taxon>Eubacteriales</taxon>
        <taxon>Heliobacteriaceae</taxon>
        <taxon>Heliorestis</taxon>
    </lineage>
</organism>
<dbReference type="Proteomes" id="UP000468766">
    <property type="component" value="Unassembled WGS sequence"/>
</dbReference>
<sequence length="74" mass="8537">MKIKATIDRFEGYYAVLLVGEEEGIVDWPKNMLPSEAREGDIITISMTIDKNETQRQRKRVEGLLEKLKNKNQG</sequence>
<gene>
    <name evidence="1" type="ORF">F9B85_10675</name>
</gene>
<evidence type="ECO:0000313" key="2">
    <source>
        <dbReference type="Proteomes" id="UP000468766"/>
    </source>
</evidence>